<evidence type="ECO:0000256" key="2">
    <source>
        <dbReference type="ARBA" id="ARBA00003215"/>
    </source>
</evidence>
<dbReference type="AlphaFoldDB" id="A0A977PWT1"/>
<reference evidence="12" key="1">
    <citation type="submission" date="2021-04" db="EMBL/GenBank/DDBJ databases">
        <title>Genome sequence of Woronichinia naegeliana from Washington state freshwater lake bloom.</title>
        <authorList>
            <person name="Dreher T.W."/>
        </authorList>
    </citation>
    <scope>NUCLEOTIDE SEQUENCE</scope>
    <source>
        <strain evidence="12">WA131</strain>
    </source>
</reference>
<sequence>MTNSPVLSDWQWQEWQGRSYLTCSLLQEWQHGFFTQDFYPDVPETLVAVLQPQSTVFRVKQVHGDRLLTPTEIQQVRSTGENEESWPAADGIISDHSQQAVWVASADCTPVLVGDRVTGRVSAIHAGWRGTAQSIVPKAIQRFLALGSQLSHLRIAMGPAIAGSVYQVDQGVAAEVGASLFPDVPKPPTEILEILANLTEPPILSDPEAGKVRLDVRRINALQLDQLDLQPDQIAIAPYCTYQMPERFFSYRRTHEKKVQWSGIISGQGK</sequence>
<dbReference type="GO" id="GO:0016787">
    <property type="term" value="F:hydrolase activity"/>
    <property type="evidence" value="ECO:0007669"/>
    <property type="project" value="UniProtKB-KW"/>
</dbReference>
<dbReference type="Pfam" id="PF02578">
    <property type="entry name" value="Cu-oxidase_4"/>
    <property type="match status" value="1"/>
</dbReference>
<dbReference type="InterPro" id="IPR003730">
    <property type="entry name" value="Cu_polyphenol_OxRdtase"/>
</dbReference>
<comment type="catalytic activity">
    <reaction evidence="9">
        <text>adenosine + phosphate = alpha-D-ribose 1-phosphate + adenine</text>
        <dbReference type="Rhea" id="RHEA:27642"/>
        <dbReference type="ChEBI" id="CHEBI:16335"/>
        <dbReference type="ChEBI" id="CHEBI:16708"/>
        <dbReference type="ChEBI" id="CHEBI:43474"/>
        <dbReference type="ChEBI" id="CHEBI:57720"/>
        <dbReference type="EC" id="2.4.2.1"/>
    </reaction>
    <physiologicalReaction direction="left-to-right" evidence="9">
        <dbReference type="Rhea" id="RHEA:27643"/>
    </physiologicalReaction>
</comment>
<evidence type="ECO:0000256" key="1">
    <source>
        <dbReference type="ARBA" id="ARBA00000553"/>
    </source>
</evidence>
<dbReference type="GO" id="GO:0017061">
    <property type="term" value="F:S-methyl-5-thioadenosine phosphorylase activity"/>
    <property type="evidence" value="ECO:0007669"/>
    <property type="project" value="UniProtKB-EC"/>
</dbReference>
<evidence type="ECO:0000256" key="8">
    <source>
        <dbReference type="ARBA" id="ARBA00047989"/>
    </source>
</evidence>
<comment type="function">
    <text evidence="2">Purine nucleoside enzyme that catalyzes the phosphorolysis of adenosine and inosine nucleosides, yielding D-ribose 1-phosphate and the respective free bases, adenine and hypoxanthine. Also catalyzes the phosphorolysis of S-methyl-5'-thioadenosine into adenine and S-methyl-5-thio-alpha-D-ribose 1-phosphate. Also has adenosine deaminase activity.</text>
</comment>
<evidence type="ECO:0000256" key="10">
    <source>
        <dbReference type="ARBA" id="ARBA00049893"/>
    </source>
</evidence>
<dbReference type="PANTHER" id="PTHR30616:SF2">
    <property type="entry name" value="PURINE NUCLEOSIDE PHOSPHORYLASE LACC1"/>
    <property type="match status" value="1"/>
</dbReference>
<name>A0A977PWT1_9CYAN</name>
<comment type="catalytic activity">
    <reaction evidence="10">
        <text>S-methyl-5'-thioadenosine + phosphate = 5-(methylsulfanyl)-alpha-D-ribose 1-phosphate + adenine</text>
        <dbReference type="Rhea" id="RHEA:11852"/>
        <dbReference type="ChEBI" id="CHEBI:16708"/>
        <dbReference type="ChEBI" id="CHEBI:17509"/>
        <dbReference type="ChEBI" id="CHEBI:43474"/>
        <dbReference type="ChEBI" id="CHEBI:58533"/>
        <dbReference type="EC" id="2.4.2.28"/>
    </reaction>
    <physiologicalReaction direction="left-to-right" evidence="10">
        <dbReference type="Rhea" id="RHEA:11853"/>
    </physiologicalReaction>
</comment>
<dbReference type="EMBL" id="CP073041">
    <property type="protein sequence ID" value="UXE61902.1"/>
    <property type="molecule type" value="Genomic_DNA"/>
</dbReference>
<organism evidence="12">
    <name type="scientific">Woronichinia naegeliana WA131</name>
    <dbReference type="NCBI Taxonomy" id="2824559"/>
    <lineage>
        <taxon>Bacteria</taxon>
        <taxon>Bacillati</taxon>
        <taxon>Cyanobacteriota</taxon>
        <taxon>Cyanophyceae</taxon>
        <taxon>Synechococcales</taxon>
        <taxon>Coelosphaeriaceae</taxon>
        <taxon>Woronichinia</taxon>
    </lineage>
</organism>
<dbReference type="PANTHER" id="PTHR30616">
    <property type="entry name" value="UNCHARACTERIZED PROTEIN YFIH"/>
    <property type="match status" value="1"/>
</dbReference>
<comment type="catalytic activity">
    <reaction evidence="8">
        <text>adenosine + H2O + H(+) = inosine + NH4(+)</text>
        <dbReference type="Rhea" id="RHEA:24408"/>
        <dbReference type="ChEBI" id="CHEBI:15377"/>
        <dbReference type="ChEBI" id="CHEBI:15378"/>
        <dbReference type="ChEBI" id="CHEBI:16335"/>
        <dbReference type="ChEBI" id="CHEBI:17596"/>
        <dbReference type="ChEBI" id="CHEBI:28938"/>
        <dbReference type="EC" id="3.5.4.4"/>
    </reaction>
    <physiologicalReaction direction="left-to-right" evidence="8">
        <dbReference type="Rhea" id="RHEA:24409"/>
    </physiologicalReaction>
</comment>
<dbReference type="NCBIfam" id="TIGR00726">
    <property type="entry name" value="peptidoglycan editing factor PgeF"/>
    <property type="match status" value="1"/>
</dbReference>
<evidence type="ECO:0000313" key="12">
    <source>
        <dbReference type="EMBL" id="UXE61902.1"/>
    </source>
</evidence>
<evidence type="ECO:0000256" key="6">
    <source>
        <dbReference type="ARBA" id="ARBA00022801"/>
    </source>
</evidence>
<dbReference type="InterPro" id="IPR011324">
    <property type="entry name" value="Cytotoxic_necrot_fac-like_cat"/>
</dbReference>
<dbReference type="GO" id="GO:0005507">
    <property type="term" value="F:copper ion binding"/>
    <property type="evidence" value="ECO:0007669"/>
    <property type="project" value="TreeGrafter"/>
</dbReference>
<comment type="similarity">
    <text evidence="3 11">Belongs to the purine nucleoside phosphorylase YfiH/LACC1 family.</text>
</comment>
<dbReference type="Gene3D" id="3.60.140.10">
    <property type="entry name" value="CNF1/YfiH-like putative cysteine hydrolases"/>
    <property type="match status" value="1"/>
</dbReference>
<keyword evidence="7" id="KW-0862">Zinc</keyword>
<evidence type="ECO:0000256" key="5">
    <source>
        <dbReference type="ARBA" id="ARBA00022723"/>
    </source>
</evidence>
<evidence type="ECO:0000256" key="3">
    <source>
        <dbReference type="ARBA" id="ARBA00007353"/>
    </source>
</evidence>
<dbReference type="CDD" id="cd16833">
    <property type="entry name" value="YfiH"/>
    <property type="match status" value="1"/>
</dbReference>
<evidence type="ECO:0000256" key="11">
    <source>
        <dbReference type="RuleBase" id="RU361274"/>
    </source>
</evidence>
<dbReference type="Proteomes" id="UP001065613">
    <property type="component" value="Chromosome"/>
</dbReference>
<keyword evidence="6" id="KW-0378">Hydrolase</keyword>
<evidence type="ECO:0000256" key="7">
    <source>
        <dbReference type="ARBA" id="ARBA00022833"/>
    </source>
</evidence>
<dbReference type="KEGG" id="wna:KA717_02945"/>
<proteinExistence type="inferred from homology"/>
<evidence type="ECO:0000256" key="4">
    <source>
        <dbReference type="ARBA" id="ARBA00022679"/>
    </source>
</evidence>
<gene>
    <name evidence="12" type="primary">pgeF</name>
    <name evidence="12" type="ORF">KA717_02945</name>
</gene>
<protein>
    <recommendedName>
        <fullName evidence="11">Purine nucleoside phosphorylase</fullName>
    </recommendedName>
</protein>
<keyword evidence="5" id="KW-0479">Metal-binding</keyword>
<accession>A0A977PWT1</accession>
<dbReference type="SUPFAM" id="SSF64438">
    <property type="entry name" value="CNF1/YfiH-like putative cysteine hydrolases"/>
    <property type="match status" value="1"/>
</dbReference>
<dbReference type="InterPro" id="IPR038371">
    <property type="entry name" value="Cu_polyphenol_OxRdtase_sf"/>
</dbReference>
<evidence type="ECO:0000256" key="9">
    <source>
        <dbReference type="ARBA" id="ARBA00048968"/>
    </source>
</evidence>
<keyword evidence="4" id="KW-0808">Transferase</keyword>
<comment type="catalytic activity">
    <reaction evidence="1">
        <text>inosine + phosphate = alpha-D-ribose 1-phosphate + hypoxanthine</text>
        <dbReference type="Rhea" id="RHEA:27646"/>
        <dbReference type="ChEBI" id="CHEBI:17368"/>
        <dbReference type="ChEBI" id="CHEBI:17596"/>
        <dbReference type="ChEBI" id="CHEBI:43474"/>
        <dbReference type="ChEBI" id="CHEBI:57720"/>
        <dbReference type="EC" id="2.4.2.1"/>
    </reaction>
    <physiologicalReaction direction="left-to-right" evidence="1">
        <dbReference type="Rhea" id="RHEA:27647"/>
    </physiologicalReaction>
</comment>